<dbReference type="PANTHER" id="PTHR23360:SF68">
    <property type="entry name" value="G-PROTEIN COUPLED RECEPTORS FAMILY 1 PROFILE DOMAIN-CONTAINING PROTEIN"/>
    <property type="match status" value="1"/>
</dbReference>
<evidence type="ECO:0000256" key="1">
    <source>
        <dbReference type="ARBA" id="ARBA00004370"/>
    </source>
</evidence>
<keyword evidence="8" id="KW-1185">Reference proteome</keyword>
<keyword evidence="3 5" id="KW-1133">Transmembrane helix</keyword>
<dbReference type="PANTHER" id="PTHR23360">
    <property type="entry name" value="G-PROTEIN COUPLED RECEPTORS FAMILY 1 PROFILE DOMAIN-CONTAINING PROTEIN-RELATED"/>
    <property type="match status" value="1"/>
</dbReference>
<accession>A0AA39LS39</accession>
<dbReference type="EMBL" id="JAUCMV010000003">
    <property type="protein sequence ID" value="KAK0407657.1"/>
    <property type="molecule type" value="Genomic_DNA"/>
</dbReference>
<comment type="caution">
    <text evidence="7">The sequence shown here is derived from an EMBL/GenBank/DDBJ whole genome shotgun (WGS) entry which is preliminary data.</text>
</comment>
<keyword evidence="2 5" id="KW-0812">Transmembrane</keyword>
<feature type="transmembrane region" description="Helical" evidence="5">
    <location>
        <begin position="227"/>
        <end position="256"/>
    </location>
</feature>
<feature type="transmembrane region" description="Helical" evidence="5">
    <location>
        <begin position="97"/>
        <end position="117"/>
    </location>
</feature>
<dbReference type="InterPro" id="IPR019424">
    <property type="entry name" value="7TM_GPCR_Srsx"/>
</dbReference>
<dbReference type="PROSITE" id="PS50262">
    <property type="entry name" value="G_PROTEIN_RECEP_F1_2"/>
    <property type="match status" value="1"/>
</dbReference>
<dbReference type="Proteomes" id="UP001175271">
    <property type="component" value="Unassembled WGS sequence"/>
</dbReference>
<dbReference type="GO" id="GO:0016020">
    <property type="term" value="C:membrane"/>
    <property type="evidence" value="ECO:0007669"/>
    <property type="project" value="UniProtKB-SubCell"/>
</dbReference>
<dbReference type="InterPro" id="IPR000276">
    <property type="entry name" value="GPCR_Rhodpsn"/>
</dbReference>
<protein>
    <recommendedName>
        <fullName evidence="6">G-protein coupled receptors family 1 profile domain-containing protein</fullName>
    </recommendedName>
</protein>
<feature type="domain" description="G-protein coupled receptors family 1 profile" evidence="6">
    <location>
        <begin position="41"/>
        <end position="285"/>
    </location>
</feature>
<dbReference type="Gene3D" id="1.20.1070.10">
    <property type="entry name" value="Rhodopsin 7-helix transmembrane proteins"/>
    <property type="match status" value="1"/>
</dbReference>
<evidence type="ECO:0000313" key="7">
    <source>
        <dbReference type="EMBL" id="KAK0407657.1"/>
    </source>
</evidence>
<evidence type="ECO:0000256" key="2">
    <source>
        <dbReference type="ARBA" id="ARBA00022692"/>
    </source>
</evidence>
<dbReference type="GO" id="GO:0004930">
    <property type="term" value="F:G protein-coupled receptor activity"/>
    <property type="evidence" value="ECO:0007669"/>
    <property type="project" value="InterPro"/>
</dbReference>
<dbReference type="CDD" id="cd00637">
    <property type="entry name" value="7tm_classA_rhodopsin-like"/>
    <property type="match status" value="1"/>
</dbReference>
<keyword evidence="4 5" id="KW-0472">Membrane</keyword>
<comment type="subcellular location">
    <subcellularLocation>
        <location evidence="1">Membrane</location>
    </subcellularLocation>
</comment>
<evidence type="ECO:0000259" key="6">
    <source>
        <dbReference type="PROSITE" id="PS50262"/>
    </source>
</evidence>
<evidence type="ECO:0000256" key="5">
    <source>
        <dbReference type="SAM" id="Phobius"/>
    </source>
</evidence>
<dbReference type="InterPro" id="IPR017452">
    <property type="entry name" value="GPCR_Rhodpsn_7TM"/>
</dbReference>
<feature type="transmembrane region" description="Helical" evidence="5">
    <location>
        <begin position="29"/>
        <end position="50"/>
    </location>
</feature>
<dbReference type="AlphaFoldDB" id="A0AA39LS39"/>
<organism evidence="7 8">
    <name type="scientific">Steinernema hermaphroditum</name>
    <dbReference type="NCBI Taxonomy" id="289476"/>
    <lineage>
        <taxon>Eukaryota</taxon>
        <taxon>Metazoa</taxon>
        <taxon>Ecdysozoa</taxon>
        <taxon>Nematoda</taxon>
        <taxon>Chromadorea</taxon>
        <taxon>Rhabditida</taxon>
        <taxon>Tylenchina</taxon>
        <taxon>Panagrolaimomorpha</taxon>
        <taxon>Strongyloidoidea</taxon>
        <taxon>Steinernematidae</taxon>
        <taxon>Steinernema</taxon>
    </lineage>
</organism>
<proteinExistence type="predicted"/>
<dbReference type="SUPFAM" id="SSF81321">
    <property type="entry name" value="Family A G protein-coupled receptor-like"/>
    <property type="match status" value="1"/>
</dbReference>
<reference evidence="7" key="1">
    <citation type="submission" date="2023-06" db="EMBL/GenBank/DDBJ databases">
        <title>Genomic analysis of the entomopathogenic nematode Steinernema hermaphroditum.</title>
        <authorList>
            <person name="Schwarz E.M."/>
            <person name="Heppert J.K."/>
            <person name="Baniya A."/>
            <person name="Schwartz H.T."/>
            <person name="Tan C.-H."/>
            <person name="Antoshechkin I."/>
            <person name="Sternberg P.W."/>
            <person name="Goodrich-Blair H."/>
            <person name="Dillman A.R."/>
        </authorList>
    </citation>
    <scope>NUCLEOTIDE SEQUENCE</scope>
    <source>
        <strain evidence="7">PS9179</strain>
        <tissue evidence="7">Whole animal</tissue>
    </source>
</reference>
<name>A0AA39LS39_9BILA</name>
<sequence length="339" mass="38266">MNATSTSSALEDSSGEGQVSELCMDIVKVSLLFFGIFGIFGNFNIILATYTHKSLRSKCGLLLAILAFCDFWCLAFELLSAVRILTNTAEMPRKHCFWSISFYLFIENVESYMIFAVGFDRLLAICLPIKYMLFRARYYVPLIIVPGVVYSVTLMVLGIVYLDDATIPVCNPPLAYANFTADVWNYTTMIICLTTIIVYVSTYTMLYKIAPKHASLNALAQIKVQKIMVKTLTVNVLAYFSSSLLSALLIAVMRAIRLSKDAIADVETYAVIPGLLSYSINYYVYFWRSSEYRSAFKKQLRCYCLTRKVKKIGQGALFTTRVDNGYMRHFSMSMTRASG</sequence>
<dbReference type="InterPro" id="IPR047130">
    <property type="entry name" value="7TM_GPCR_Srsx_nematod"/>
</dbReference>
<feature type="transmembrane region" description="Helical" evidence="5">
    <location>
        <begin position="62"/>
        <end position="85"/>
    </location>
</feature>
<evidence type="ECO:0000256" key="4">
    <source>
        <dbReference type="ARBA" id="ARBA00023136"/>
    </source>
</evidence>
<feature type="transmembrane region" description="Helical" evidence="5">
    <location>
        <begin position="268"/>
        <end position="287"/>
    </location>
</feature>
<dbReference type="Pfam" id="PF10320">
    <property type="entry name" value="7TM_GPCR_Srsx"/>
    <property type="match status" value="1"/>
</dbReference>
<gene>
    <name evidence="7" type="ORF">QR680_003517</name>
</gene>
<feature type="transmembrane region" description="Helical" evidence="5">
    <location>
        <begin position="183"/>
        <end position="206"/>
    </location>
</feature>
<dbReference type="SMART" id="SM01381">
    <property type="entry name" value="7TM_GPCR_Srsx"/>
    <property type="match status" value="1"/>
</dbReference>
<evidence type="ECO:0000256" key="3">
    <source>
        <dbReference type="ARBA" id="ARBA00022989"/>
    </source>
</evidence>
<feature type="transmembrane region" description="Helical" evidence="5">
    <location>
        <begin position="138"/>
        <end position="163"/>
    </location>
</feature>
<evidence type="ECO:0000313" key="8">
    <source>
        <dbReference type="Proteomes" id="UP001175271"/>
    </source>
</evidence>